<sequence>MENTSMFIEELLNSDAYLSKIDQFTSQPGRIKQANRLITGLIIACLHRQLQSDIGRNLMYRVMVNHTRFAEDALPFWLSVNIDPVMYAAEGNRLFSTIIPGKKSALVQIAGHYAKLSFAEIDLLVGLCSNALITNFSSRLSKNNDLTGLLPALKDLSALIPELTRKDYESMGLNRL</sequence>
<evidence type="ECO:0000313" key="1">
    <source>
        <dbReference type="EMBL" id="QHV95008.1"/>
    </source>
</evidence>
<organism evidence="1 2">
    <name type="scientific">Spirosoma endbachense</name>
    <dbReference type="NCBI Taxonomy" id="2666025"/>
    <lineage>
        <taxon>Bacteria</taxon>
        <taxon>Pseudomonadati</taxon>
        <taxon>Bacteroidota</taxon>
        <taxon>Cytophagia</taxon>
        <taxon>Cytophagales</taxon>
        <taxon>Cytophagaceae</taxon>
        <taxon>Spirosoma</taxon>
    </lineage>
</organism>
<dbReference type="Proteomes" id="UP000464577">
    <property type="component" value="Chromosome"/>
</dbReference>
<name>A0A6P1VRH8_9BACT</name>
<dbReference type="RefSeq" id="WP_162385424.1">
    <property type="nucleotide sequence ID" value="NZ_CP045997.1"/>
</dbReference>
<gene>
    <name evidence="1" type="ORF">GJR95_08225</name>
</gene>
<dbReference type="EMBL" id="CP045997">
    <property type="protein sequence ID" value="QHV95008.1"/>
    <property type="molecule type" value="Genomic_DNA"/>
</dbReference>
<evidence type="ECO:0000313" key="2">
    <source>
        <dbReference type="Proteomes" id="UP000464577"/>
    </source>
</evidence>
<keyword evidence="2" id="KW-1185">Reference proteome</keyword>
<proteinExistence type="predicted"/>
<accession>A0A6P1VRH8</accession>
<protein>
    <submittedName>
        <fullName evidence="1">Uncharacterized protein</fullName>
    </submittedName>
</protein>
<dbReference type="KEGG" id="senf:GJR95_08225"/>
<reference evidence="1 2" key="1">
    <citation type="submission" date="2019-11" db="EMBL/GenBank/DDBJ databases">
        <title>Spirosoma endbachense sp. nov., isolated from a natural salt meadow.</title>
        <authorList>
            <person name="Rojas J."/>
            <person name="Ambika Manirajan B."/>
            <person name="Ratering S."/>
            <person name="Suarez C."/>
            <person name="Geissler-Plaum R."/>
            <person name="Schnell S."/>
        </authorList>
    </citation>
    <scope>NUCLEOTIDE SEQUENCE [LARGE SCALE GENOMIC DNA]</scope>
    <source>
        <strain evidence="1 2">I-24</strain>
    </source>
</reference>
<dbReference type="AlphaFoldDB" id="A0A6P1VRH8"/>